<gene>
    <name evidence="6" type="ORF">C1706_04455</name>
</gene>
<keyword evidence="2" id="KW-0813">Transport</keyword>
<dbReference type="Gene3D" id="3.40.190.10">
    <property type="entry name" value="Periplasmic binding protein-like II"/>
    <property type="match status" value="2"/>
</dbReference>
<keyword evidence="7" id="KW-1185">Reference proteome</keyword>
<proteinExistence type="inferred from homology"/>
<evidence type="ECO:0000256" key="1">
    <source>
        <dbReference type="ARBA" id="ARBA00010333"/>
    </source>
</evidence>
<feature type="chain" id="PRO_5038370944" evidence="4">
    <location>
        <begin position="25"/>
        <end position="326"/>
    </location>
</feature>
<comment type="similarity">
    <text evidence="1">Belongs to the bacterial solute-binding protein 3 family.</text>
</comment>
<dbReference type="InterPro" id="IPR001638">
    <property type="entry name" value="Solute-binding_3/MltF_N"/>
</dbReference>
<sequence length="326" mass="33906">MPNQFTRRTLLTTTLGVGAFAALSACSSNTSLPSVSTSAAPGQPTAAAPLTPQAYDALILAGPVASDAVIAASPWAQAIKAQGFLRRGGAETSAIFSLKDPTTGRVTGFDAGLGDLLSRYITGGQDVAKLSQLTQVTSDTRETVLQNKTVDTVIATYSITPQRAEKITFAGPYYSSGASIQVKSDNTTIHSVADLEGKTVVTQTNSTGITAVDANVKNAQKLLLADNDSCIAALIQGRADAYVLDQSILLSNAVRNSQVKVVGNPFTTDPYGIGLNKDATDAKAFVNAFLQTIYDSGVWLNLWKGTVGRFLETAPTPPAIGSVEGS</sequence>
<dbReference type="PROSITE" id="PS51257">
    <property type="entry name" value="PROKAR_LIPOPROTEIN"/>
    <property type="match status" value="1"/>
</dbReference>
<dbReference type="InterPro" id="IPR006311">
    <property type="entry name" value="TAT_signal"/>
</dbReference>
<comment type="caution">
    <text evidence="6">The sequence shown here is derived from an EMBL/GenBank/DDBJ whole genome shotgun (WGS) entry which is preliminary data.</text>
</comment>
<name>A0A4Q2EK39_9ACTN</name>
<evidence type="ECO:0000313" key="6">
    <source>
        <dbReference type="EMBL" id="RXW33106.1"/>
    </source>
</evidence>
<organism evidence="6 7">
    <name type="scientific">Propioniciclava flava</name>
    <dbReference type="NCBI Taxonomy" id="2072026"/>
    <lineage>
        <taxon>Bacteria</taxon>
        <taxon>Bacillati</taxon>
        <taxon>Actinomycetota</taxon>
        <taxon>Actinomycetes</taxon>
        <taxon>Propionibacteriales</taxon>
        <taxon>Propionibacteriaceae</taxon>
        <taxon>Propioniciclava</taxon>
    </lineage>
</organism>
<dbReference type="RefSeq" id="WP_129458008.1">
    <property type="nucleotide sequence ID" value="NZ_PPCV01000002.1"/>
</dbReference>
<accession>A0A4Q2EK39</accession>
<dbReference type="CDD" id="cd13690">
    <property type="entry name" value="PBP2_GluB"/>
    <property type="match status" value="1"/>
</dbReference>
<dbReference type="GO" id="GO:0006865">
    <property type="term" value="P:amino acid transport"/>
    <property type="evidence" value="ECO:0007669"/>
    <property type="project" value="TreeGrafter"/>
</dbReference>
<dbReference type="PANTHER" id="PTHR30085">
    <property type="entry name" value="AMINO ACID ABC TRANSPORTER PERMEASE"/>
    <property type="match status" value="1"/>
</dbReference>
<evidence type="ECO:0000256" key="4">
    <source>
        <dbReference type="SAM" id="SignalP"/>
    </source>
</evidence>
<evidence type="ECO:0000256" key="3">
    <source>
        <dbReference type="ARBA" id="ARBA00022729"/>
    </source>
</evidence>
<reference evidence="6 7" key="1">
    <citation type="submission" date="2018-01" db="EMBL/GenBank/DDBJ databases">
        <title>Lactibacter flavus gen. nov., sp. nov., a novel bacterium of the family Propionibacteriaceae isolated from raw milk and dairy products.</title>
        <authorList>
            <person name="Wenning M."/>
            <person name="Breitenwieser F."/>
            <person name="Huptas C."/>
            <person name="von Neubeck M."/>
            <person name="Busse H.-J."/>
            <person name="Scherer S."/>
        </authorList>
    </citation>
    <scope>NUCLEOTIDE SEQUENCE [LARGE SCALE GENOMIC DNA]</scope>
    <source>
        <strain evidence="6 7">VG341</strain>
    </source>
</reference>
<dbReference type="Pfam" id="PF00497">
    <property type="entry name" value="SBP_bac_3"/>
    <property type="match status" value="1"/>
</dbReference>
<dbReference type="OrthoDB" id="9807888at2"/>
<evidence type="ECO:0000256" key="2">
    <source>
        <dbReference type="ARBA" id="ARBA00022448"/>
    </source>
</evidence>
<dbReference type="SUPFAM" id="SSF53850">
    <property type="entry name" value="Periplasmic binding protein-like II"/>
    <property type="match status" value="1"/>
</dbReference>
<evidence type="ECO:0000313" key="7">
    <source>
        <dbReference type="Proteomes" id="UP000290624"/>
    </source>
</evidence>
<keyword evidence="3 4" id="KW-0732">Signal</keyword>
<protein>
    <submittedName>
        <fullName evidence="6">Tat pathway signal protein</fullName>
    </submittedName>
</protein>
<dbReference type="PANTHER" id="PTHR30085:SF6">
    <property type="entry name" value="ABC TRANSPORTER GLUTAMINE-BINDING PROTEIN GLNH"/>
    <property type="match status" value="1"/>
</dbReference>
<dbReference type="Proteomes" id="UP000290624">
    <property type="component" value="Unassembled WGS sequence"/>
</dbReference>
<feature type="signal peptide" evidence="4">
    <location>
        <begin position="1"/>
        <end position="24"/>
    </location>
</feature>
<dbReference type="EMBL" id="PPCV01000002">
    <property type="protein sequence ID" value="RXW33106.1"/>
    <property type="molecule type" value="Genomic_DNA"/>
</dbReference>
<dbReference type="GO" id="GO:0030288">
    <property type="term" value="C:outer membrane-bounded periplasmic space"/>
    <property type="evidence" value="ECO:0007669"/>
    <property type="project" value="TreeGrafter"/>
</dbReference>
<dbReference type="GO" id="GO:0005576">
    <property type="term" value="C:extracellular region"/>
    <property type="evidence" value="ECO:0007669"/>
    <property type="project" value="TreeGrafter"/>
</dbReference>
<evidence type="ECO:0000259" key="5">
    <source>
        <dbReference type="SMART" id="SM00062"/>
    </source>
</evidence>
<dbReference type="AlphaFoldDB" id="A0A4Q2EK39"/>
<feature type="domain" description="Solute-binding protein family 3/N-terminal" evidence="5">
    <location>
        <begin position="84"/>
        <end position="310"/>
    </location>
</feature>
<dbReference type="SMART" id="SM00062">
    <property type="entry name" value="PBPb"/>
    <property type="match status" value="1"/>
</dbReference>
<dbReference type="InterPro" id="IPR051455">
    <property type="entry name" value="Bact_solute-bind_prot3"/>
</dbReference>
<dbReference type="PROSITE" id="PS51318">
    <property type="entry name" value="TAT"/>
    <property type="match status" value="1"/>
</dbReference>